<protein>
    <submittedName>
        <fullName evidence="18">TonB-dependent receptor</fullName>
    </submittedName>
</protein>
<evidence type="ECO:0000256" key="6">
    <source>
        <dbReference type="ARBA" id="ARBA00022729"/>
    </source>
</evidence>
<dbReference type="InterPro" id="IPR012910">
    <property type="entry name" value="Plug_dom"/>
</dbReference>
<dbReference type="Pfam" id="PF07715">
    <property type="entry name" value="Plug"/>
    <property type="match status" value="1"/>
</dbReference>
<dbReference type="SUPFAM" id="SSF56935">
    <property type="entry name" value="Porins"/>
    <property type="match status" value="1"/>
</dbReference>
<keyword evidence="3 12" id="KW-1134">Transmembrane beta strand</keyword>
<dbReference type="PANTHER" id="PTHR32552:SF81">
    <property type="entry name" value="TONB-DEPENDENT OUTER MEMBRANE RECEPTOR"/>
    <property type="match status" value="1"/>
</dbReference>
<dbReference type="Gene3D" id="2.40.170.20">
    <property type="entry name" value="TonB-dependent receptor, beta-barrel domain"/>
    <property type="match status" value="1"/>
</dbReference>
<keyword evidence="9 14" id="KW-0798">TonB box</keyword>
<evidence type="ECO:0000256" key="12">
    <source>
        <dbReference type="PROSITE-ProRule" id="PRU01360"/>
    </source>
</evidence>
<evidence type="ECO:0000256" key="11">
    <source>
        <dbReference type="ARBA" id="ARBA00023237"/>
    </source>
</evidence>
<dbReference type="PROSITE" id="PS01156">
    <property type="entry name" value="TONB_DEPENDENT_REC_2"/>
    <property type="match status" value="1"/>
</dbReference>
<organism evidence="18 19">
    <name type="scientific">Candidatus Seongchinamella marina</name>
    <dbReference type="NCBI Taxonomy" id="2518990"/>
    <lineage>
        <taxon>Bacteria</taxon>
        <taxon>Pseudomonadati</taxon>
        <taxon>Pseudomonadota</taxon>
        <taxon>Gammaproteobacteria</taxon>
        <taxon>Cellvibrionales</taxon>
        <taxon>Halieaceae</taxon>
        <taxon>Seongchinamella</taxon>
    </lineage>
</organism>
<dbReference type="InterPro" id="IPR010917">
    <property type="entry name" value="TonB_rcpt_CS"/>
</dbReference>
<dbReference type="InterPro" id="IPR000531">
    <property type="entry name" value="Beta-barrel_TonB"/>
</dbReference>
<evidence type="ECO:0000256" key="1">
    <source>
        <dbReference type="ARBA" id="ARBA00004571"/>
    </source>
</evidence>
<sequence length="779" mass="84678">MLKQYKLSVLSLAVVAAMVASNNASAQLEEVIVTAQKRAETLVEAPVAVSVVTAQEINDLSIFQADELSKLVAGMEVRYEGDSNVGVGLRGVGTFAQQSAPARVGVYLDDFYMASQAAVALASMFDMANIQVLKGPQGTLYGQPSPTGALVMASQDPNFDGLSGHIQGSYMDPTGYNVQGAINVPVTDTFAIRLAGLVDERETGTKVVRDPSVNFIEKSLDEERNRWGARVKLLWEPTEDFQAKLAYLYMESDASETYRVVEAVAGGNPNLVNYPNLKKGARTSISDNADETSKEDTMVTLHLNWSVGDVEIKWFSGMLESIQNVISDQDIYDLPTGILEQKTEFGEGGGSNQHELRISGTAFNNWDWVVGGYYADADSLTGVVVNQHIYNSAADPSLGSQGVFPFTLDIPIPSRIKAIFTHNTIALTDDTDLTVGLRYNSFTQRAGNVQSGDFLFGSSILPGGEITDPIIVIENAFPCFDGQVAPCELGESYDVSEWTGTVKLSHQFSDALNVYGTLDHAYRPGAANFDTTGVFTPDLNAYDGEEVDSMEVGAKGELFGGSARYTAAIYFSTYTDYQARANFEAYNLATGANEIITNSPWVNVDEAEQWGIEADLRWYPVDNWMLFGGVSYADVEFSAGDIPCTDPGQAPVGPDNRYNTCAADGLNGSEQPQFNATLQTEYTFPQLMFNSDVYVGALYAYRGEIEDIPGDTTGRLDADAYGTLDLFTGLRAESWTLQVFAKNITDEDGVYSRRPVGLEYNELTMTPPRTVGVTASYNF</sequence>
<accession>A0ABT3SSC3</accession>
<keyword evidence="6 15" id="KW-0732">Signal</keyword>
<keyword evidence="8" id="KW-0406">Ion transport</keyword>
<evidence type="ECO:0000256" key="13">
    <source>
        <dbReference type="PROSITE-ProRule" id="PRU10144"/>
    </source>
</evidence>
<evidence type="ECO:0000259" key="16">
    <source>
        <dbReference type="Pfam" id="PF00593"/>
    </source>
</evidence>
<evidence type="ECO:0000256" key="10">
    <source>
        <dbReference type="ARBA" id="ARBA00023136"/>
    </source>
</evidence>
<evidence type="ECO:0000256" key="2">
    <source>
        <dbReference type="ARBA" id="ARBA00022448"/>
    </source>
</evidence>
<evidence type="ECO:0000256" key="14">
    <source>
        <dbReference type="RuleBase" id="RU003357"/>
    </source>
</evidence>
<dbReference type="PANTHER" id="PTHR32552">
    <property type="entry name" value="FERRICHROME IRON RECEPTOR-RELATED"/>
    <property type="match status" value="1"/>
</dbReference>
<feature type="domain" description="TonB-dependent receptor plug" evidence="17">
    <location>
        <begin position="43"/>
        <end position="148"/>
    </location>
</feature>
<evidence type="ECO:0000256" key="5">
    <source>
        <dbReference type="ARBA" id="ARBA00022692"/>
    </source>
</evidence>
<keyword evidence="10 12" id="KW-0472">Membrane</keyword>
<name>A0ABT3SSC3_9GAMM</name>
<keyword evidence="7" id="KW-0408">Iron</keyword>
<evidence type="ECO:0000256" key="15">
    <source>
        <dbReference type="SAM" id="SignalP"/>
    </source>
</evidence>
<dbReference type="Proteomes" id="UP001143307">
    <property type="component" value="Unassembled WGS sequence"/>
</dbReference>
<dbReference type="InterPro" id="IPR039426">
    <property type="entry name" value="TonB-dep_rcpt-like"/>
</dbReference>
<dbReference type="EMBL" id="SHNP01000001">
    <property type="protein sequence ID" value="MCX2972894.1"/>
    <property type="molecule type" value="Genomic_DNA"/>
</dbReference>
<keyword evidence="2 12" id="KW-0813">Transport</keyword>
<evidence type="ECO:0000256" key="7">
    <source>
        <dbReference type="ARBA" id="ARBA00023004"/>
    </source>
</evidence>
<keyword evidence="19" id="KW-1185">Reference proteome</keyword>
<dbReference type="Gene3D" id="2.170.130.10">
    <property type="entry name" value="TonB-dependent receptor, plug domain"/>
    <property type="match status" value="1"/>
</dbReference>
<comment type="caution">
    <text evidence="18">The sequence shown here is derived from an EMBL/GenBank/DDBJ whole genome shotgun (WGS) entry which is preliminary data.</text>
</comment>
<comment type="similarity">
    <text evidence="12 14">Belongs to the TonB-dependent receptor family.</text>
</comment>
<evidence type="ECO:0000313" key="19">
    <source>
        <dbReference type="Proteomes" id="UP001143307"/>
    </source>
</evidence>
<reference evidence="18" key="1">
    <citation type="submission" date="2019-02" db="EMBL/GenBank/DDBJ databases">
        <authorList>
            <person name="Li S.-H."/>
        </authorList>
    </citation>
    <scope>NUCLEOTIDE SEQUENCE</scope>
    <source>
        <strain evidence="18">IMCC8485</strain>
    </source>
</reference>
<feature type="chain" id="PRO_5047333484" evidence="15">
    <location>
        <begin position="27"/>
        <end position="779"/>
    </location>
</feature>
<evidence type="ECO:0000256" key="8">
    <source>
        <dbReference type="ARBA" id="ARBA00023065"/>
    </source>
</evidence>
<feature type="short sequence motif" description="TonB C-terminal box" evidence="13">
    <location>
        <begin position="762"/>
        <end position="779"/>
    </location>
</feature>
<keyword evidence="4" id="KW-0410">Iron transport</keyword>
<keyword evidence="5 12" id="KW-0812">Transmembrane</keyword>
<evidence type="ECO:0000313" key="18">
    <source>
        <dbReference type="EMBL" id="MCX2972894.1"/>
    </source>
</evidence>
<dbReference type="PROSITE" id="PS52016">
    <property type="entry name" value="TONB_DEPENDENT_REC_3"/>
    <property type="match status" value="1"/>
</dbReference>
<evidence type="ECO:0000256" key="4">
    <source>
        <dbReference type="ARBA" id="ARBA00022496"/>
    </source>
</evidence>
<feature type="domain" description="TonB-dependent receptor-like beta-barrel" evidence="16">
    <location>
        <begin position="269"/>
        <end position="744"/>
    </location>
</feature>
<dbReference type="InterPro" id="IPR036942">
    <property type="entry name" value="Beta-barrel_TonB_sf"/>
</dbReference>
<keyword evidence="11 12" id="KW-0998">Cell outer membrane</keyword>
<gene>
    <name evidence="18" type="ORF">EYC87_04750</name>
</gene>
<evidence type="ECO:0000256" key="9">
    <source>
        <dbReference type="ARBA" id="ARBA00023077"/>
    </source>
</evidence>
<feature type="signal peptide" evidence="15">
    <location>
        <begin position="1"/>
        <end position="26"/>
    </location>
</feature>
<dbReference type="RefSeq" id="WP_279251850.1">
    <property type="nucleotide sequence ID" value="NZ_SHNP01000001.1"/>
</dbReference>
<evidence type="ECO:0000256" key="3">
    <source>
        <dbReference type="ARBA" id="ARBA00022452"/>
    </source>
</evidence>
<dbReference type="InterPro" id="IPR037066">
    <property type="entry name" value="Plug_dom_sf"/>
</dbReference>
<keyword evidence="18" id="KW-0675">Receptor</keyword>
<dbReference type="Pfam" id="PF00593">
    <property type="entry name" value="TonB_dep_Rec_b-barrel"/>
    <property type="match status" value="1"/>
</dbReference>
<proteinExistence type="inferred from homology"/>
<evidence type="ECO:0000259" key="17">
    <source>
        <dbReference type="Pfam" id="PF07715"/>
    </source>
</evidence>
<comment type="subcellular location">
    <subcellularLocation>
        <location evidence="1 12">Cell outer membrane</location>
        <topology evidence="1 12">Multi-pass membrane protein</topology>
    </subcellularLocation>
</comment>